<dbReference type="GO" id="GO:0016740">
    <property type="term" value="F:transferase activity"/>
    <property type="evidence" value="ECO:0007669"/>
    <property type="project" value="UniProtKB-KW"/>
</dbReference>
<keyword evidence="1" id="KW-0808">Transferase</keyword>
<dbReference type="Pfam" id="PF13523">
    <property type="entry name" value="Acetyltransf_8"/>
    <property type="match status" value="1"/>
</dbReference>
<name>A0A562JWT8_9BACI</name>
<gene>
    <name evidence="1" type="ORF">IQ19_01903</name>
</gene>
<evidence type="ECO:0000313" key="1">
    <source>
        <dbReference type="EMBL" id="TWH87660.1"/>
    </source>
</evidence>
<dbReference type="CDD" id="cd04301">
    <property type="entry name" value="NAT_SF"/>
    <property type="match status" value="1"/>
</dbReference>
<dbReference type="OrthoDB" id="9795206at2"/>
<dbReference type="SUPFAM" id="SSF55729">
    <property type="entry name" value="Acyl-CoA N-acyltransferases (Nat)"/>
    <property type="match status" value="1"/>
</dbReference>
<keyword evidence="2" id="KW-1185">Reference proteome</keyword>
<dbReference type="RefSeq" id="WP_144542141.1">
    <property type="nucleotide sequence ID" value="NZ_CBCSDC010000001.1"/>
</dbReference>
<dbReference type="GeneID" id="65403111"/>
<proteinExistence type="predicted"/>
<comment type="caution">
    <text evidence="1">The sequence shown here is derived from an EMBL/GenBank/DDBJ whole genome shotgun (WGS) entry which is preliminary data.</text>
</comment>
<organism evidence="1 2">
    <name type="scientific">Cytobacillus oceanisediminis</name>
    <dbReference type="NCBI Taxonomy" id="665099"/>
    <lineage>
        <taxon>Bacteria</taxon>
        <taxon>Bacillati</taxon>
        <taxon>Bacillota</taxon>
        <taxon>Bacilli</taxon>
        <taxon>Bacillales</taxon>
        <taxon>Bacillaceae</taxon>
        <taxon>Cytobacillus</taxon>
    </lineage>
</organism>
<dbReference type="AlphaFoldDB" id="A0A562JWT8"/>
<reference evidence="1 2" key="1">
    <citation type="journal article" date="2015" name="Stand. Genomic Sci.">
        <title>Genomic Encyclopedia of Bacterial and Archaeal Type Strains, Phase III: the genomes of soil and plant-associated and newly described type strains.</title>
        <authorList>
            <person name="Whitman W.B."/>
            <person name="Woyke T."/>
            <person name="Klenk H.P."/>
            <person name="Zhou Y."/>
            <person name="Lilburn T.G."/>
            <person name="Beck B.J."/>
            <person name="De Vos P."/>
            <person name="Vandamme P."/>
            <person name="Eisen J.A."/>
            <person name="Garrity G."/>
            <person name="Hugenholtz P."/>
            <person name="Kyrpides N.C."/>
        </authorList>
    </citation>
    <scope>NUCLEOTIDE SEQUENCE [LARGE SCALE GENOMIC DNA]</scope>
    <source>
        <strain evidence="1 2">CGMCC 1.10115</strain>
    </source>
</reference>
<dbReference type="Proteomes" id="UP000318667">
    <property type="component" value="Unassembled WGS sequence"/>
</dbReference>
<evidence type="ECO:0000313" key="2">
    <source>
        <dbReference type="Proteomes" id="UP000318667"/>
    </source>
</evidence>
<sequence length="135" mass="15679">MIYQTGPLSVRLLKRSDNLLLQKWLSDPAVLEFYEGRDRPFDLKSVNQKFFDRDDGVKRCLVEYEGAGIGYIQFYELDEETRELYGYSDFIGTVYGTDQFISETEYWNKGIGTLLVKAMADYLLHKKQAGNADYT</sequence>
<protein>
    <submittedName>
        <fullName evidence="1">Aminoglycoside 6'-N-acetyltransferase</fullName>
    </submittedName>
</protein>
<dbReference type="EMBL" id="VLKI01000004">
    <property type="protein sequence ID" value="TWH87660.1"/>
    <property type="molecule type" value="Genomic_DNA"/>
</dbReference>
<dbReference type="Gene3D" id="3.40.630.30">
    <property type="match status" value="1"/>
</dbReference>
<accession>A0A562JWT8</accession>
<dbReference type="InterPro" id="IPR016181">
    <property type="entry name" value="Acyl_CoA_acyltransferase"/>
</dbReference>